<feature type="region of interest" description="Disordered" evidence="2">
    <location>
        <begin position="424"/>
        <end position="478"/>
    </location>
</feature>
<evidence type="ECO:0000313" key="3">
    <source>
        <dbReference type="EMBL" id="CAG5128098.1"/>
    </source>
</evidence>
<dbReference type="GO" id="GO:0005634">
    <property type="term" value="C:nucleus"/>
    <property type="evidence" value="ECO:0007669"/>
    <property type="project" value="TreeGrafter"/>
</dbReference>
<evidence type="ECO:0000256" key="1">
    <source>
        <dbReference type="PROSITE-ProRule" id="PRU00023"/>
    </source>
</evidence>
<dbReference type="InterPro" id="IPR036420">
    <property type="entry name" value="BRCT_dom_sf"/>
</dbReference>
<feature type="repeat" description="ANK" evidence="1">
    <location>
        <begin position="1107"/>
        <end position="1130"/>
    </location>
</feature>
<dbReference type="InterPro" id="IPR042479">
    <property type="entry name" value="Slf1"/>
</dbReference>
<dbReference type="PANTHER" id="PTHR46677:SF1">
    <property type="entry name" value="SMC5-SMC6 COMPLEX LOCALIZATION FACTOR PROTEIN 1"/>
    <property type="match status" value="1"/>
</dbReference>
<sequence>MLRLRKHESPGPKILLDVSSEKVIPLSQKIKELNGQYIGSKFFEKNATHLITDIIKCNEKFLGACVRGLWVLPPEYIEDSYEVGIWLKEEDYDHKFDHKSHSLVGAARRWRRRISKHAEQPFTGWHVALLLTANSEDYKKLLIFGGAQVHKLSLPLRADNNIEQISYVFTDQFYGDHVRTLPDYGLICLHYTFIVDTIIKDEEPDILEYKVTEDTDTSRFPLGSLSCVAGQKSVWVCDISQNSETNIQTIKVMDGVYSVVDLTGELPVENPDIRTSKSKASKVTQLAVISSSCNSHNTSGSVNTAAKGGLLRVGNDDAHLKNVTNLCRKKNALTESKDIMKSGSQRTCDIFKVNVQKNALKELNYPSQRQKIHEVSYNESTVSSTGKYPDGILIDNAHFKTQHSIPETMKKCIKFHEDSYTESAVSSSSVKQPNQQTTIKNLEGQGSQRKSSSINSSLSSNTDLAHRTKHTQRGLAKRTALDTILSQSTVRECSECPSGNKETEFSMAVECAQSSVNVCIEMSNPSLWSQLSSPESSHQTAKHTQQGLAKRKSVDGSDSHNSSQECGSSDRSLFESFHQLLGDTISEPSCSDGIHLNSVLESGTGSSSELSASADIHTVSTVNNSFGDMFRKVNVLENTAAAAESLSCDYTDLPTPPSVVCHSDVDVAELPTAVVIGSEAVRGELSPACNPSVAKECVLIEVQQHAQIQGKICNHNLLEPSTSAQSSESFPIWPLTYWLPYNTDPSQCQSFLPVLYGQCMESSRDMGFFDQAISHARPTQSRLPTSLMLSELVQLARSTDGDVCPQAVNYLYSWLELHPPLTPLTVRLYTEAFELSSESSVLFEILRDIMDDSKQSSASLLLEYFISVFEINFDFSLKSRDKSVLQKCLIVKWLWRDSITIVRGRTVPRLLEMFEYIIAAPLLNYRACNAACALLSLACECLRLANIQWDHQNPKFLKEFVPPFQPGDKARSTLVNMLRPAWLKLLVAAKLLSYYNNYLLADPIHVSCISMKSIVSQFLLLVPLESSGESEAHNHGHFDGQTSKKSEEILDVRKPKGQRGVLTAGKVNKRNGKGESSIHIACMKNKTEELAKLLQVPGADINLRDYSGWTPLHEACHHGNVACVELLLKHVSRAPGGASASPEQTSSKVEIDAQGPDGFTPLHDAVCNNKIEVCKLLLRYGGQKLLKTKTHNNLTAIGLARSDEMKAVLSGSSQESSLFDLSISQDLDDPAMISDEVKDIAPLTQRYKEVTGTDCRHMASRSSCEEFLMFLTVLISSYYNILGSLEESGLLDPAEKNVLENMNMHLRLFRRHLRKLTRPEDFDKLQFRLECFESLCIYKPGSVYF</sequence>
<keyword evidence="1" id="KW-0040">ANK repeat</keyword>
<dbReference type="OrthoDB" id="273147at2759"/>
<feature type="repeat" description="ANK" evidence="1">
    <location>
        <begin position="1073"/>
        <end position="1106"/>
    </location>
</feature>
<dbReference type="SUPFAM" id="SSF48403">
    <property type="entry name" value="Ankyrin repeat"/>
    <property type="match status" value="1"/>
</dbReference>
<gene>
    <name evidence="3" type="ORF">CUNI_LOCUS13656</name>
</gene>
<feature type="region of interest" description="Disordered" evidence="2">
    <location>
        <begin position="1031"/>
        <end position="1055"/>
    </location>
</feature>
<feature type="region of interest" description="Disordered" evidence="2">
    <location>
        <begin position="529"/>
        <end position="569"/>
    </location>
</feature>
<dbReference type="PROSITE" id="PS50297">
    <property type="entry name" value="ANK_REP_REGION"/>
    <property type="match status" value="3"/>
</dbReference>
<evidence type="ECO:0000313" key="4">
    <source>
        <dbReference type="Proteomes" id="UP000678393"/>
    </source>
</evidence>
<protein>
    <submittedName>
        <fullName evidence="3">Uncharacterized protein</fullName>
    </submittedName>
</protein>
<feature type="compositionally biased region" description="Basic residues" evidence="2">
    <location>
        <begin position="467"/>
        <end position="476"/>
    </location>
</feature>
<name>A0A8S3ZIZ2_9EUPU</name>
<dbReference type="EMBL" id="CAJHNH020002922">
    <property type="protein sequence ID" value="CAG5128098.1"/>
    <property type="molecule type" value="Genomic_DNA"/>
</dbReference>
<dbReference type="Pfam" id="PF12796">
    <property type="entry name" value="Ank_2"/>
    <property type="match status" value="1"/>
</dbReference>
<feature type="compositionally biased region" description="Polar residues" evidence="2">
    <location>
        <begin position="431"/>
        <end position="446"/>
    </location>
</feature>
<dbReference type="GO" id="GO:0006974">
    <property type="term" value="P:DNA damage response"/>
    <property type="evidence" value="ECO:0007669"/>
    <property type="project" value="TreeGrafter"/>
</dbReference>
<feature type="compositionally biased region" description="Polar residues" evidence="2">
    <location>
        <begin position="559"/>
        <end position="569"/>
    </location>
</feature>
<organism evidence="3 4">
    <name type="scientific">Candidula unifasciata</name>
    <dbReference type="NCBI Taxonomy" id="100452"/>
    <lineage>
        <taxon>Eukaryota</taxon>
        <taxon>Metazoa</taxon>
        <taxon>Spiralia</taxon>
        <taxon>Lophotrochozoa</taxon>
        <taxon>Mollusca</taxon>
        <taxon>Gastropoda</taxon>
        <taxon>Heterobranchia</taxon>
        <taxon>Euthyneura</taxon>
        <taxon>Panpulmonata</taxon>
        <taxon>Eupulmonata</taxon>
        <taxon>Stylommatophora</taxon>
        <taxon>Helicina</taxon>
        <taxon>Helicoidea</taxon>
        <taxon>Geomitridae</taxon>
        <taxon>Candidula</taxon>
    </lineage>
</organism>
<feature type="compositionally biased region" description="Low complexity" evidence="2">
    <location>
        <begin position="447"/>
        <end position="460"/>
    </location>
</feature>
<proteinExistence type="predicted"/>
<dbReference type="Proteomes" id="UP000678393">
    <property type="component" value="Unassembled WGS sequence"/>
</dbReference>
<dbReference type="InterPro" id="IPR036770">
    <property type="entry name" value="Ankyrin_rpt-contain_sf"/>
</dbReference>
<dbReference type="Gene3D" id="1.25.40.20">
    <property type="entry name" value="Ankyrin repeat-containing domain"/>
    <property type="match status" value="1"/>
</dbReference>
<comment type="caution">
    <text evidence="3">The sequence shown here is derived from an EMBL/GenBank/DDBJ whole genome shotgun (WGS) entry which is preliminary data.</text>
</comment>
<feature type="repeat" description="ANK" evidence="1">
    <location>
        <begin position="1157"/>
        <end position="1189"/>
    </location>
</feature>
<dbReference type="GO" id="GO:2000781">
    <property type="term" value="P:positive regulation of double-strand break repair"/>
    <property type="evidence" value="ECO:0007669"/>
    <property type="project" value="InterPro"/>
</dbReference>
<dbReference type="Gene3D" id="3.40.50.10190">
    <property type="entry name" value="BRCT domain"/>
    <property type="match status" value="2"/>
</dbReference>
<dbReference type="InterPro" id="IPR002110">
    <property type="entry name" value="Ankyrin_rpt"/>
</dbReference>
<dbReference type="GO" id="GO:1990166">
    <property type="term" value="P:protein localization to site of double-strand break"/>
    <property type="evidence" value="ECO:0007669"/>
    <property type="project" value="TreeGrafter"/>
</dbReference>
<dbReference type="PANTHER" id="PTHR46677">
    <property type="entry name" value="SMC5-SMC6 COMPLEX LOCALIZATION FACTOR PROTEIN 1"/>
    <property type="match status" value="1"/>
</dbReference>
<accession>A0A8S3ZIZ2</accession>
<dbReference type="GO" id="GO:0035861">
    <property type="term" value="C:site of double-strand break"/>
    <property type="evidence" value="ECO:0007669"/>
    <property type="project" value="TreeGrafter"/>
</dbReference>
<dbReference type="CDD" id="cd17738">
    <property type="entry name" value="BRCT_TopBP1_rpt7"/>
    <property type="match status" value="1"/>
</dbReference>
<reference evidence="3" key="1">
    <citation type="submission" date="2021-04" db="EMBL/GenBank/DDBJ databases">
        <authorList>
            <consortium name="Molecular Ecology Group"/>
        </authorList>
    </citation>
    <scope>NUCLEOTIDE SEQUENCE</scope>
</reference>
<dbReference type="SMART" id="SM00248">
    <property type="entry name" value="ANK"/>
    <property type="match status" value="3"/>
</dbReference>
<keyword evidence="4" id="KW-1185">Reference proteome</keyword>
<dbReference type="PROSITE" id="PS50088">
    <property type="entry name" value="ANK_REPEAT"/>
    <property type="match status" value="3"/>
</dbReference>
<evidence type="ECO:0000256" key="2">
    <source>
        <dbReference type="SAM" id="MobiDB-lite"/>
    </source>
</evidence>
<feature type="compositionally biased region" description="Polar residues" evidence="2">
    <location>
        <begin position="538"/>
        <end position="547"/>
    </location>
</feature>
<feature type="compositionally biased region" description="Basic and acidic residues" evidence="2">
    <location>
        <begin position="1031"/>
        <end position="1054"/>
    </location>
</feature>
<dbReference type="SUPFAM" id="SSF52113">
    <property type="entry name" value="BRCT domain"/>
    <property type="match status" value="1"/>
</dbReference>